<reference evidence="1" key="1">
    <citation type="submission" date="2021-11" db="EMBL/GenBank/DDBJ databases">
        <title>Fusarium solani-melongenae Genome sequencing and assembly.</title>
        <authorList>
            <person name="Xie S."/>
            <person name="Huang L."/>
            <person name="Zhang X."/>
        </authorList>
    </citation>
    <scope>NUCLEOTIDE SEQUENCE</scope>
    <source>
        <strain evidence="1">CRI 24-3</strain>
    </source>
</reference>
<evidence type="ECO:0000313" key="2">
    <source>
        <dbReference type="Proteomes" id="UP000830768"/>
    </source>
</evidence>
<sequence>MNNAAPKMPPDKLNRSRRGKVPSAKWEEHKDTRYNLYIVEELTLEKTMAFMDKHHDFQASKTMYRHRFKSWGMFKKLRKGDVHKDVARHPEELQNSDNEVSANSVAGTRVQRRLTNHGVSIPEKTTSAVPASDANDVGSPIAMGTTAEKPPTEKATVENVPPVVFVGPDVKVSFDVQVLCADVKALPMDELLMVQTEALQQISYGQLDCAILMLRTAIYRRRDVYKSNHPTIVATLWHLVDAYALNQDFQHADEVTDRISTDYS</sequence>
<protein>
    <submittedName>
        <fullName evidence="1">Uncharacterized protein</fullName>
    </submittedName>
</protein>
<dbReference type="Proteomes" id="UP000830768">
    <property type="component" value="Chromosome 8"/>
</dbReference>
<name>A0ACD3ZCS4_FUSSC</name>
<organism evidence="1 2">
    <name type="scientific">Fusarium solani subsp. cucurbitae</name>
    <name type="common">Neocosmosporum cucurbitae</name>
    <dbReference type="NCBI Taxonomy" id="2747967"/>
    <lineage>
        <taxon>Eukaryota</taxon>
        <taxon>Fungi</taxon>
        <taxon>Dikarya</taxon>
        <taxon>Ascomycota</taxon>
        <taxon>Pezizomycotina</taxon>
        <taxon>Sordariomycetes</taxon>
        <taxon>Hypocreomycetidae</taxon>
        <taxon>Hypocreales</taxon>
        <taxon>Nectriaceae</taxon>
        <taxon>Fusarium</taxon>
        <taxon>Fusarium solani species complex</taxon>
    </lineage>
</organism>
<keyword evidence="2" id="KW-1185">Reference proteome</keyword>
<dbReference type="EMBL" id="CP090036">
    <property type="protein sequence ID" value="UPK98905.1"/>
    <property type="molecule type" value="Genomic_DNA"/>
</dbReference>
<evidence type="ECO:0000313" key="1">
    <source>
        <dbReference type="EMBL" id="UPK98905.1"/>
    </source>
</evidence>
<proteinExistence type="predicted"/>
<gene>
    <name evidence="1" type="ORF">LCI18_009840</name>
</gene>
<accession>A0ACD3ZCS4</accession>